<gene>
    <name evidence="2" type="ORF">LSALG_LOCUS15363</name>
</gene>
<dbReference type="EMBL" id="OX465079">
    <property type="protein sequence ID" value="CAI9275331.1"/>
    <property type="molecule type" value="Genomic_DNA"/>
</dbReference>
<proteinExistence type="predicted"/>
<sequence>MVTSLVVEGRDDVGGAWWLPTPSTPASSPLQPSPPPPSDASVTDPGTNFDIHSKIYTKRVFHETNLSETPWESMGEQLYVLLVENEARFRVRCGNG</sequence>
<accession>A0AA35YJU4</accession>
<dbReference type="Proteomes" id="UP001177003">
    <property type="component" value="Chromosome 3"/>
</dbReference>
<organism evidence="2 3">
    <name type="scientific">Lactuca saligna</name>
    <name type="common">Willowleaf lettuce</name>
    <dbReference type="NCBI Taxonomy" id="75948"/>
    <lineage>
        <taxon>Eukaryota</taxon>
        <taxon>Viridiplantae</taxon>
        <taxon>Streptophyta</taxon>
        <taxon>Embryophyta</taxon>
        <taxon>Tracheophyta</taxon>
        <taxon>Spermatophyta</taxon>
        <taxon>Magnoliopsida</taxon>
        <taxon>eudicotyledons</taxon>
        <taxon>Gunneridae</taxon>
        <taxon>Pentapetalae</taxon>
        <taxon>asterids</taxon>
        <taxon>campanulids</taxon>
        <taxon>Asterales</taxon>
        <taxon>Asteraceae</taxon>
        <taxon>Cichorioideae</taxon>
        <taxon>Cichorieae</taxon>
        <taxon>Lactucinae</taxon>
        <taxon>Lactuca</taxon>
    </lineage>
</organism>
<evidence type="ECO:0000256" key="1">
    <source>
        <dbReference type="SAM" id="MobiDB-lite"/>
    </source>
</evidence>
<feature type="region of interest" description="Disordered" evidence="1">
    <location>
        <begin position="13"/>
        <end position="46"/>
    </location>
</feature>
<protein>
    <submittedName>
        <fullName evidence="2">Uncharacterized protein</fullName>
    </submittedName>
</protein>
<reference evidence="2" key="1">
    <citation type="submission" date="2023-04" db="EMBL/GenBank/DDBJ databases">
        <authorList>
            <person name="Vijverberg K."/>
            <person name="Xiong W."/>
            <person name="Schranz E."/>
        </authorList>
    </citation>
    <scope>NUCLEOTIDE SEQUENCE</scope>
</reference>
<dbReference type="AlphaFoldDB" id="A0AA35YJU4"/>
<name>A0AA35YJU4_LACSI</name>
<evidence type="ECO:0000313" key="3">
    <source>
        <dbReference type="Proteomes" id="UP001177003"/>
    </source>
</evidence>
<keyword evidence="3" id="KW-1185">Reference proteome</keyword>
<feature type="compositionally biased region" description="Low complexity" evidence="1">
    <location>
        <begin position="19"/>
        <end position="30"/>
    </location>
</feature>
<evidence type="ECO:0000313" key="2">
    <source>
        <dbReference type="EMBL" id="CAI9275331.1"/>
    </source>
</evidence>